<keyword evidence="1" id="KW-0802">TPR repeat</keyword>
<reference evidence="3" key="1">
    <citation type="submission" date="2023-03" db="EMBL/GenBank/DDBJ databases">
        <title>Edaphobacter sp.</title>
        <authorList>
            <person name="Huber K.J."/>
            <person name="Papendorf J."/>
            <person name="Pilke C."/>
            <person name="Bunk B."/>
            <person name="Sproeer C."/>
            <person name="Pester M."/>
        </authorList>
    </citation>
    <scope>NUCLEOTIDE SEQUENCE</scope>
    <source>
        <strain evidence="2">DSM 109919</strain>
        <strain evidence="3">DSM 109920</strain>
    </source>
</reference>
<evidence type="ECO:0000313" key="2">
    <source>
        <dbReference type="EMBL" id="XBH08946.1"/>
    </source>
</evidence>
<protein>
    <submittedName>
        <fullName evidence="3">Tetratricopeptide repeat protein</fullName>
    </submittedName>
</protein>
<dbReference type="PROSITE" id="PS50005">
    <property type="entry name" value="TPR"/>
    <property type="match status" value="1"/>
</dbReference>
<dbReference type="Gene3D" id="1.25.40.10">
    <property type="entry name" value="Tetratricopeptide repeat domain"/>
    <property type="match status" value="2"/>
</dbReference>
<dbReference type="SUPFAM" id="SSF48452">
    <property type="entry name" value="TPR-like"/>
    <property type="match status" value="2"/>
</dbReference>
<dbReference type="SMART" id="SM00028">
    <property type="entry name" value="TPR"/>
    <property type="match status" value="8"/>
</dbReference>
<proteinExistence type="predicted"/>
<gene>
    <name evidence="2" type="ORF">P4G45_10620</name>
    <name evidence="3" type="ORF">P8936_10590</name>
</gene>
<evidence type="ECO:0000313" key="3">
    <source>
        <dbReference type="EMBL" id="XBH12156.1"/>
    </source>
</evidence>
<feature type="repeat" description="TPR" evidence="1">
    <location>
        <begin position="61"/>
        <end position="94"/>
    </location>
</feature>
<dbReference type="Pfam" id="PF14559">
    <property type="entry name" value="TPR_19"/>
    <property type="match status" value="2"/>
</dbReference>
<dbReference type="PANTHER" id="PTHR12558">
    <property type="entry name" value="CELL DIVISION CYCLE 16,23,27"/>
    <property type="match status" value="1"/>
</dbReference>
<accession>A0AAU7D425</accession>
<dbReference type="EMBL" id="CP121195">
    <property type="protein sequence ID" value="XBH12156.1"/>
    <property type="molecule type" value="Genomic_DNA"/>
</dbReference>
<accession>A0AAU7CUS3</accession>
<dbReference type="InterPro" id="IPR011990">
    <property type="entry name" value="TPR-like_helical_dom_sf"/>
</dbReference>
<dbReference type="AlphaFoldDB" id="A0AAU7D425"/>
<organism evidence="3">
    <name type="scientific">Edaphobacter paludis</name>
    <dbReference type="NCBI Taxonomy" id="3035702"/>
    <lineage>
        <taxon>Bacteria</taxon>
        <taxon>Pseudomonadati</taxon>
        <taxon>Acidobacteriota</taxon>
        <taxon>Terriglobia</taxon>
        <taxon>Terriglobales</taxon>
        <taxon>Acidobacteriaceae</taxon>
        <taxon>Edaphobacter</taxon>
    </lineage>
</organism>
<sequence length="429" mass="46526">MLLLPIAHAQLPAGTTDTTQTQTQTDQDPLRTQASAALDQRDFPTALKLLTSLAAKNPNDAHLLYDLGFTQESLDQTSNAAETYRRAAAADPKYFEPHLSLGLLLARTGQHDAARAELLSATTLTPSTDPALKARAWRALARLDQTTRHSDASNELLEAMKISPETPDDIILSGELAEASGDLPAAEAAYRRLLSADPQSATATSALVHLLEREKKSDQAETLLTAALAKNPDDPALNAQLASLYDAQNQPEKAIPLIEKLHAANPGDATLTRLLAHLYSSNSQFDKAAPLYATLTTAYPNDPTLVTDRADALIHLKQFAEAESLLKRTLAEPSAFATKDDLGLAASHLAFAASANEDPATTLQALAIRDKVLPQSPSSLFLAATAYDKLHQVKQARDLYKQFLSVANNRFPDEEWQARHRLVTLDHMR</sequence>
<dbReference type="RefSeq" id="WP_348266456.1">
    <property type="nucleotide sequence ID" value="NZ_CP121194.1"/>
</dbReference>
<dbReference type="Pfam" id="PF13432">
    <property type="entry name" value="TPR_16"/>
    <property type="match status" value="1"/>
</dbReference>
<name>A0AAU7D425_9BACT</name>
<dbReference type="KEGG" id="epl:P4G45_10620"/>
<evidence type="ECO:0000256" key="1">
    <source>
        <dbReference type="PROSITE-ProRule" id="PRU00339"/>
    </source>
</evidence>
<dbReference type="PANTHER" id="PTHR12558:SF13">
    <property type="entry name" value="CELL DIVISION CYCLE PROTEIN 27 HOMOLOG"/>
    <property type="match status" value="1"/>
</dbReference>
<dbReference type="InterPro" id="IPR019734">
    <property type="entry name" value="TPR_rpt"/>
</dbReference>
<dbReference type="EMBL" id="CP121194">
    <property type="protein sequence ID" value="XBH08946.1"/>
    <property type="molecule type" value="Genomic_DNA"/>
</dbReference>